<keyword evidence="1 3" id="KW-0378">Hydrolase</keyword>
<dbReference type="OrthoDB" id="9803818at2"/>
<dbReference type="GO" id="GO:0033388">
    <property type="term" value="P:putrescine biosynthetic process from arginine"/>
    <property type="evidence" value="ECO:0007669"/>
    <property type="project" value="TreeGrafter"/>
</dbReference>
<dbReference type="GO" id="GO:0050126">
    <property type="term" value="F:N-carbamoylputrescine amidase activity"/>
    <property type="evidence" value="ECO:0007669"/>
    <property type="project" value="TreeGrafter"/>
</dbReference>
<evidence type="ECO:0000313" key="4">
    <source>
        <dbReference type="Proteomes" id="UP000199403"/>
    </source>
</evidence>
<dbReference type="STRING" id="1416801.SAMN05192553_101659"/>
<sequence length="244" mass="26934">MKIAIAQIKTIAGNFPVSLVHHERFIYTACKLNADLLVFPELSLMGYDPKQAKKLAMERDDKRLDRFQELSNRQQLVIGIGVPEKTATGVGISTFFYQPKAPRRCYSKQVLHPDESPYFEPGTKQVFLRAGGLRICPAICYESLLPSHAKQAFTQGADLYLASVAKKEAVVTTAANHYSWVARTYSMAVLMANSVGNCAGFESAGASAVWTKTGKLAGQLPEEEEGILVYDTETEEVQTQPMVH</sequence>
<keyword evidence="4" id="KW-1185">Reference proteome</keyword>
<dbReference type="InterPro" id="IPR050345">
    <property type="entry name" value="Aliph_Amidase/BUP"/>
</dbReference>
<accession>A0A1H6UHZ9</accession>
<dbReference type="Proteomes" id="UP000199403">
    <property type="component" value="Unassembled WGS sequence"/>
</dbReference>
<dbReference type="SUPFAM" id="SSF56317">
    <property type="entry name" value="Carbon-nitrogen hydrolase"/>
    <property type="match status" value="1"/>
</dbReference>
<evidence type="ECO:0000259" key="2">
    <source>
        <dbReference type="PROSITE" id="PS50263"/>
    </source>
</evidence>
<organism evidence="3 4">
    <name type="scientific">Cyclobacterium xiamenense</name>
    <dbReference type="NCBI Taxonomy" id="1297121"/>
    <lineage>
        <taxon>Bacteria</taxon>
        <taxon>Pseudomonadati</taxon>
        <taxon>Bacteroidota</taxon>
        <taxon>Cytophagia</taxon>
        <taxon>Cytophagales</taxon>
        <taxon>Cyclobacteriaceae</taxon>
        <taxon>Cyclobacterium</taxon>
    </lineage>
</organism>
<dbReference type="PANTHER" id="PTHR43674:SF2">
    <property type="entry name" value="BETA-UREIDOPROPIONASE"/>
    <property type="match status" value="1"/>
</dbReference>
<dbReference type="InterPro" id="IPR036526">
    <property type="entry name" value="C-N_Hydrolase_sf"/>
</dbReference>
<dbReference type="Pfam" id="PF00795">
    <property type="entry name" value="CN_hydrolase"/>
    <property type="match status" value="1"/>
</dbReference>
<dbReference type="EMBL" id="FNZH01000001">
    <property type="protein sequence ID" value="SEI87745.1"/>
    <property type="molecule type" value="Genomic_DNA"/>
</dbReference>
<dbReference type="InterPro" id="IPR003010">
    <property type="entry name" value="C-N_Hydrolase"/>
</dbReference>
<reference evidence="4" key="1">
    <citation type="submission" date="2016-10" db="EMBL/GenBank/DDBJ databases">
        <authorList>
            <person name="Varghese N."/>
            <person name="Submissions S."/>
        </authorList>
    </citation>
    <scope>NUCLEOTIDE SEQUENCE [LARGE SCALE GENOMIC DNA]</scope>
    <source>
        <strain evidence="4">IBRC-M 10761</strain>
    </source>
</reference>
<feature type="domain" description="CN hydrolase" evidence="2">
    <location>
        <begin position="1"/>
        <end position="234"/>
    </location>
</feature>
<protein>
    <submittedName>
        <fullName evidence="3">Predicted amidohydrolase</fullName>
    </submittedName>
</protein>
<dbReference type="PANTHER" id="PTHR43674">
    <property type="entry name" value="NITRILASE C965.09-RELATED"/>
    <property type="match status" value="1"/>
</dbReference>
<name>A0A1H6UHZ9_9BACT</name>
<dbReference type="CDD" id="cd07197">
    <property type="entry name" value="nitrilase"/>
    <property type="match status" value="1"/>
</dbReference>
<dbReference type="RefSeq" id="WP_092169381.1">
    <property type="nucleotide sequence ID" value="NZ_FNZH01000001.1"/>
</dbReference>
<evidence type="ECO:0000256" key="1">
    <source>
        <dbReference type="ARBA" id="ARBA00022801"/>
    </source>
</evidence>
<evidence type="ECO:0000313" key="3">
    <source>
        <dbReference type="EMBL" id="SEI87745.1"/>
    </source>
</evidence>
<gene>
    <name evidence="3" type="ORF">SAMN05192553_101659</name>
</gene>
<dbReference type="PROSITE" id="PS50263">
    <property type="entry name" value="CN_HYDROLASE"/>
    <property type="match status" value="1"/>
</dbReference>
<proteinExistence type="predicted"/>
<dbReference type="AlphaFoldDB" id="A0A1H6UHZ9"/>
<dbReference type="Gene3D" id="3.60.110.10">
    <property type="entry name" value="Carbon-nitrogen hydrolase"/>
    <property type="match status" value="1"/>
</dbReference>